<proteinExistence type="predicted"/>
<keyword evidence="3" id="KW-1185">Reference proteome</keyword>
<reference evidence="2 3" key="1">
    <citation type="submission" date="2018-09" db="EMBL/GenBank/DDBJ databases">
        <title>YIM 75000 draft genome.</title>
        <authorList>
            <person name="Tang S."/>
            <person name="Feng Y."/>
        </authorList>
    </citation>
    <scope>NUCLEOTIDE SEQUENCE [LARGE SCALE GENOMIC DNA]</scope>
    <source>
        <strain evidence="2 3">YIM 75000</strain>
    </source>
</reference>
<protein>
    <submittedName>
        <fullName evidence="2">ArsR family transcriptional regulator</fullName>
    </submittedName>
</protein>
<dbReference type="AlphaFoldDB" id="A0A3A3Z2N5"/>
<sequence>MATSYRVSDPVVLRAVAHPLRTRLLAHLRLHGPATASALARALGESSGATSYHLRQLARYGFVEPDPEQASRREKRWRARHDYTDVDLPDLADPEARDALDELLAAQQEGLREGLRRRRREGPGWPGEWQAAHASSDLLVQVTAEELADLKRRITALLLEHERSDDPAARRVVVHLHSFWAEGERP</sequence>
<feature type="domain" description="HTH arsR-type" evidence="1">
    <location>
        <begin position="11"/>
        <end position="105"/>
    </location>
</feature>
<dbReference type="CDD" id="cd00090">
    <property type="entry name" value="HTH_ARSR"/>
    <property type="match status" value="1"/>
</dbReference>
<evidence type="ECO:0000313" key="2">
    <source>
        <dbReference type="EMBL" id="RJK97694.1"/>
    </source>
</evidence>
<name>A0A3A3Z2N5_9ACTN</name>
<evidence type="ECO:0000259" key="1">
    <source>
        <dbReference type="SMART" id="SM00418"/>
    </source>
</evidence>
<dbReference type="InterPro" id="IPR036390">
    <property type="entry name" value="WH_DNA-bd_sf"/>
</dbReference>
<dbReference type="Proteomes" id="UP000265614">
    <property type="component" value="Unassembled WGS sequence"/>
</dbReference>
<dbReference type="GO" id="GO:0003700">
    <property type="term" value="F:DNA-binding transcription factor activity"/>
    <property type="evidence" value="ECO:0007669"/>
    <property type="project" value="InterPro"/>
</dbReference>
<dbReference type="InterPro" id="IPR011991">
    <property type="entry name" value="ArsR-like_HTH"/>
</dbReference>
<gene>
    <name evidence="2" type="ORF">D5H78_01380</name>
</gene>
<dbReference type="SUPFAM" id="SSF46785">
    <property type="entry name" value="Winged helix' DNA-binding domain"/>
    <property type="match status" value="1"/>
</dbReference>
<dbReference type="OrthoDB" id="7945987at2"/>
<dbReference type="InterPro" id="IPR001845">
    <property type="entry name" value="HTH_ArsR_DNA-bd_dom"/>
</dbReference>
<dbReference type="Gene3D" id="1.10.10.10">
    <property type="entry name" value="Winged helix-like DNA-binding domain superfamily/Winged helix DNA-binding domain"/>
    <property type="match status" value="1"/>
</dbReference>
<dbReference type="RefSeq" id="WP_119948620.1">
    <property type="nucleotide sequence ID" value="NZ_QZEZ01000001.1"/>
</dbReference>
<dbReference type="SMART" id="SM00418">
    <property type="entry name" value="HTH_ARSR"/>
    <property type="match status" value="1"/>
</dbReference>
<dbReference type="EMBL" id="QZEZ01000001">
    <property type="protein sequence ID" value="RJK97694.1"/>
    <property type="molecule type" value="Genomic_DNA"/>
</dbReference>
<accession>A0A3A3Z2N5</accession>
<evidence type="ECO:0000313" key="3">
    <source>
        <dbReference type="Proteomes" id="UP000265614"/>
    </source>
</evidence>
<dbReference type="InterPro" id="IPR036388">
    <property type="entry name" value="WH-like_DNA-bd_sf"/>
</dbReference>
<dbReference type="Pfam" id="PF12840">
    <property type="entry name" value="HTH_20"/>
    <property type="match status" value="1"/>
</dbReference>
<comment type="caution">
    <text evidence="2">The sequence shown here is derived from an EMBL/GenBank/DDBJ whole genome shotgun (WGS) entry which is preliminary data.</text>
</comment>
<organism evidence="2 3">
    <name type="scientific">Vallicoccus soli</name>
    <dbReference type="NCBI Taxonomy" id="2339232"/>
    <lineage>
        <taxon>Bacteria</taxon>
        <taxon>Bacillati</taxon>
        <taxon>Actinomycetota</taxon>
        <taxon>Actinomycetes</taxon>
        <taxon>Motilibacterales</taxon>
        <taxon>Vallicoccaceae</taxon>
        <taxon>Vallicoccus</taxon>
    </lineage>
</organism>